<dbReference type="InterPro" id="IPR051317">
    <property type="entry name" value="Gfo/Idh/MocA_oxidoreduct"/>
</dbReference>
<dbReference type="Gene3D" id="3.40.50.720">
    <property type="entry name" value="NAD(P)-binding Rossmann-like Domain"/>
    <property type="match status" value="1"/>
</dbReference>
<dbReference type="Pfam" id="PF01408">
    <property type="entry name" value="GFO_IDH_MocA"/>
    <property type="match status" value="1"/>
</dbReference>
<dbReference type="EC" id="1.-.-.-" evidence="3"/>
<evidence type="ECO:0000313" key="4">
    <source>
        <dbReference type="Proteomes" id="UP000320722"/>
    </source>
</evidence>
<proteinExistence type="predicted"/>
<dbReference type="Gene3D" id="3.30.360.10">
    <property type="entry name" value="Dihydrodipicolinate Reductase, domain 2"/>
    <property type="match status" value="1"/>
</dbReference>
<dbReference type="GO" id="GO:0000166">
    <property type="term" value="F:nucleotide binding"/>
    <property type="evidence" value="ECO:0007669"/>
    <property type="project" value="InterPro"/>
</dbReference>
<dbReference type="PANTHER" id="PTHR43708">
    <property type="entry name" value="CONSERVED EXPRESSED OXIDOREDUCTASE (EUROFUNG)"/>
    <property type="match status" value="1"/>
</dbReference>
<name>A0A517WB16_9PLAN</name>
<dbReference type="InterPro" id="IPR000683">
    <property type="entry name" value="Gfo/Idh/MocA-like_OxRdtase_N"/>
</dbReference>
<dbReference type="InterPro" id="IPR055170">
    <property type="entry name" value="GFO_IDH_MocA-like_dom"/>
</dbReference>
<reference evidence="3 4" key="1">
    <citation type="submission" date="2019-02" db="EMBL/GenBank/DDBJ databases">
        <title>Deep-cultivation of Planctomycetes and their phenomic and genomic characterization uncovers novel biology.</title>
        <authorList>
            <person name="Wiegand S."/>
            <person name="Jogler M."/>
            <person name="Boedeker C."/>
            <person name="Pinto D."/>
            <person name="Vollmers J."/>
            <person name="Rivas-Marin E."/>
            <person name="Kohn T."/>
            <person name="Peeters S.H."/>
            <person name="Heuer A."/>
            <person name="Rast P."/>
            <person name="Oberbeckmann S."/>
            <person name="Bunk B."/>
            <person name="Jeske O."/>
            <person name="Meyerdierks A."/>
            <person name="Storesund J.E."/>
            <person name="Kallscheuer N."/>
            <person name="Luecker S."/>
            <person name="Lage O.M."/>
            <person name="Pohl T."/>
            <person name="Merkel B.J."/>
            <person name="Hornburger P."/>
            <person name="Mueller R.-W."/>
            <person name="Bruemmer F."/>
            <person name="Labrenz M."/>
            <person name="Spormann A.M."/>
            <person name="Op den Camp H."/>
            <person name="Overmann J."/>
            <person name="Amann R."/>
            <person name="Jetten M.S.M."/>
            <person name="Mascher T."/>
            <person name="Medema M.H."/>
            <person name="Devos D.P."/>
            <person name="Kaster A.-K."/>
            <person name="Ovreas L."/>
            <person name="Rohde M."/>
            <person name="Galperin M.Y."/>
            <person name="Jogler C."/>
        </authorList>
    </citation>
    <scope>NUCLEOTIDE SEQUENCE [LARGE SCALE GENOMIC DNA]</scope>
    <source>
        <strain evidence="3 4">V6</strain>
    </source>
</reference>
<dbReference type="SUPFAM" id="SSF55347">
    <property type="entry name" value="Glyceraldehyde-3-phosphate dehydrogenase-like, C-terminal domain"/>
    <property type="match status" value="1"/>
</dbReference>
<evidence type="ECO:0000313" key="3">
    <source>
        <dbReference type="EMBL" id="QDU02438.1"/>
    </source>
</evidence>
<sequence>METMNGQLNRKLRMALVGGGQGSFIGRVHSIAACLDNRAELVAGALSSNPEKAKASAPAYDIPPERAYGSIEELIEKESALPEDQRIDFISIATPNFTHFPIAKAAVEAGFNVICDKPMTFDLAQAEELKSLVEKSGVVFAVSHNYTGYPLVRMAREMILNGEFGEIQAVRSNYIQGWLRKRIEEEDQKQAAWRTDPSKSGAAGAFGDIATHAYNLGRYMTGLLPAEISCNLKIFAPGRQLDDYGHAVIRFQNGALGTVTASQISHGRENDLFIEIDGTKGALSWRQEEPNQMIVRRNGQPHAIYTRDPNAPFMNESGAAACRLPAGHPEAFFEAFANIYRSAFDAMISRITGESFEPKNTIYPNVYDGVEGMFFIEQSVASSKENGAWLPFNCDCARS</sequence>
<dbReference type="GO" id="GO:0016491">
    <property type="term" value="F:oxidoreductase activity"/>
    <property type="evidence" value="ECO:0007669"/>
    <property type="project" value="UniProtKB-KW"/>
</dbReference>
<protein>
    <submittedName>
        <fullName evidence="3">Putative oxidoreductase YdgJ</fullName>
        <ecNumber evidence="3">1.-.-.-</ecNumber>
    </submittedName>
</protein>
<dbReference type="EMBL" id="CP036347">
    <property type="protein sequence ID" value="QDU02438.1"/>
    <property type="molecule type" value="Genomic_DNA"/>
</dbReference>
<dbReference type="InterPro" id="IPR036291">
    <property type="entry name" value="NAD(P)-bd_dom_sf"/>
</dbReference>
<dbReference type="PANTHER" id="PTHR43708:SF3">
    <property type="entry name" value="OXIDOREDUCTASE"/>
    <property type="match status" value="1"/>
</dbReference>
<feature type="domain" description="Gfo/Idh/MocA-like oxidoreductase N-terminal" evidence="1">
    <location>
        <begin position="13"/>
        <end position="144"/>
    </location>
</feature>
<organism evidence="3 4">
    <name type="scientific">Gimesia chilikensis</name>
    <dbReference type="NCBI Taxonomy" id="2605989"/>
    <lineage>
        <taxon>Bacteria</taxon>
        <taxon>Pseudomonadati</taxon>
        <taxon>Planctomycetota</taxon>
        <taxon>Planctomycetia</taxon>
        <taxon>Planctomycetales</taxon>
        <taxon>Planctomycetaceae</taxon>
        <taxon>Gimesia</taxon>
    </lineage>
</organism>
<feature type="domain" description="GFO/IDH/MocA-like oxidoreductase" evidence="2">
    <location>
        <begin position="152"/>
        <end position="283"/>
    </location>
</feature>
<dbReference type="RefSeq" id="WP_197999816.1">
    <property type="nucleotide sequence ID" value="NZ_CP036347.1"/>
</dbReference>
<dbReference type="SUPFAM" id="SSF51735">
    <property type="entry name" value="NAD(P)-binding Rossmann-fold domains"/>
    <property type="match status" value="1"/>
</dbReference>
<dbReference type="Pfam" id="PF22725">
    <property type="entry name" value="GFO_IDH_MocA_C3"/>
    <property type="match status" value="1"/>
</dbReference>
<gene>
    <name evidence="3" type="primary">ydgJ_3</name>
    <name evidence="3" type="ORF">V6x_21430</name>
</gene>
<dbReference type="Proteomes" id="UP000320722">
    <property type="component" value="Chromosome"/>
</dbReference>
<evidence type="ECO:0000259" key="2">
    <source>
        <dbReference type="Pfam" id="PF22725"/>
    </source>
</evidence>
<accession>A0A517WB16</accession>
<dbReference type="AlphaFoldDB" id="A0A517WB16"/>
<keyword evidence="3" id="KW-0560">Oxidoreductase</keyword>
<evidence type="ECO:0000259" key="1">
    <source>
        <dbReference type="Pfam" id="PF01408"/>
    </source>
</evidence>